<organism evidence="3">
    <name type="scientific">marine metagenome</name>
    <dbReference type="NCBI Taxonomy" id="408172"/>
    <lineage>
        <taxon>unclassified sequences</taxon>
        <taxon>metagenomes</taxon>
        <taxon>ecological metagenomes</taxon>
    </lineage>
</organism>
<dbReference type="FunFam" id="3.40.50.720:FF:000084">
    <property type="entry name" value="Short-chain dehydrogenase reductase"/>
    <property type="match status" value="1"/>
</dbReference>
<name>A0A382CWR3_9ZZZZ</name>
<dbReference type="PANTHER" id="PTHR43639">
    <property type="entry name" value="OXIDOREDUCTASE, SHORT-CHAIN DEHYDROGENASE/REDUCTASE FAMILY (AFU_ORTHOLOGUE AFUA_5G02870)"/>
    <property type="match status" value="1"/>
</dbReference>
<protein>
    <recommendedName>
        <fullName evidence="4">SDR family oxidoreductase</fullName>
    </recommendedName>
</protein>
<sequence>MDLEGATAMVTGAANRIGRHIAQGLADAGANVAITYRSSHDAALNTLEDLCSRGVDACAIELDLTEPADCARAVEQVERDLGPVDVLVNNASSFTPTPFPTTDHQGWYDSFDVVLHGPYHLSNSAAPGMTRRGTGSIINLVDLSAWHPWPNRSAHSVAKAALLALTRQLAVELAPTVRVNAIAPGPTIPATRFTQEQIEHLAQRTLKGTWGDAKQVAAAVRFLVESDFMTGECITIDGGERWAHVRSRFLEEESGE</sequence>
<accession>A0A382CWR3</accession>
<proteinExistence type="inferred from homology"/>
<dbReference type="AlphaFoldDB" id="A0A382CWR3"/>
<evidence type="ECO:0000313" key="3">
    <source>
        <dbReference type="EMBL" id="SVB29767.1"/>
    </source>
</evidence>
<gene>
    <name evidence="3" type="ORF">METZ01_LOCUS182621</name>
</gene>
<comment type="similarity">
    <text evidence="1">Belongs to the short-chain dehydrogenases/reductases (SDR) family.</text>
</comment>
<dbReference type="PANTHER" id="PTHR43639:SF1">
    <property type="entry name" value="SHORT-CHAIN DEHYDROGENASE_REDUCTASE FAMILY PROTEIN"/>
    <property type="match status" value="1"/>
</dbReference>
<dbReference type="InterPro" id="IPR036291">
    <property type="entry name" value="NAD(P)-bd_dom_sf"/>
</dbReference>
<dbReference type="PRINTS" id="PR00081">
    <property type="entry name" value="GDHRDH"/>
</dbReference>
<keyword evidence="2" id="KW-0560">Oxidoreductase</keyword>
<reference evidence="3" key="1">
    <citation type="submission" date="2018-05" db="EMBL/GenBank/DDBJ databases">
        <authorList>
            <person name="Lanie J.A."/>
            <person name="Ng W.-L."/>
            <person name="Kazmierczak K.M."/>
            <person name="Andrzejewski T.M."/>
            <person name="Davidsen T.M."/>
            <person name="Wayne K.J."/>
            <person name="Tettelin H."/>
            <person name="Glass J.I."/>
            <person name="Rusch D."/>
            <person name="Podicherti R."/>
            <person name="Tsui H.-C.T."/>
            <person name="Winkler M.E."/>
        </authorList>
    </citation>
    <scope>NUCLEOTIDE SEQUENCE</scope>
</reference>
<evidence type="ECO:0008006" key="4">
    <source>
        <dbReference type="Google" id="ProtNLM"/>
    </source>
</evidence>
<dbReference type="Pfam" id="PF13561">
    <property type="entry name" value="adh_short_C2"/>
    <property type="match status" value="1"/>
</dbReference>
<dbReference type="Gene3D" id="3.40.50.720">
    <property type="entry name" value="NAD(P)-binding Rossmann-like Domain"/>
    <property type="match status" value="1"/>
</dbReference>
<evidence type="ECO:0000256" key="2">
    <source>
        <dbReference type="ARBA" id="ARBA00023002"/>
    </source>
</evidence>
<dbReference type="EMBL" id="UINC01036185">
    <property type="protein sequence ID" value="SVB29767.1"/>
    <property type="molecule type" value="Genomic_DNA"/>
</dbReference>
<evidence type="ECO:0000256" key="1">
    <source>
        <dbReference type="ARBA" id="ARBA00006484"/>
    </source>
</evidence>
<dbReference type="GO" id="GO:0016491">
    <property type="term" value="F:oxidoreductase activity"/>
    <property type="evidence" value="ECO:0007669"/>
    <property type="project" value="UniProtKB-KW"/>
</dbReference>
<dbReference type="SUPFAM" id="SSF51735">
    <property type="entry name" value="NAD(P)-binding Rossmann-fold domains"/>
    <property type="match status" value="1"/>
</dbReference>
<dbReference type="InterPro" id="IPR002347">
    <property type="entry name" value="SDR_fam"/>
</dbReference>
<dbReference type="PRINTS" id="PR00080">
    <property type="entry name" value="SDRFAMILY"/>
</dbReference>